<dbReference type="Proteomes" id="UP001178461">
    <property type="component" value="Chromosome 10"/>
</dbReference>
<evidence type="ECO:0000313" key="1">
    <source>
        <dbReference type="EMBL" id="CAI5786196.1"/>
    </source>
</evidence>
<organism evidence="1 2">
    <name type="scientific">Podarcis lilfordi</name>
    <name type="common">Lilford's wall lizard</name>
    <dbReference type="NCBI Taxonomy" id="74358"/>
    <lineage>
        <taxon>Eukaryota</taxon>
        <taxon>Metazoa</taxon>
        <taxon>Chordata</taxon>
        <taxon>Craniata</taxon>
        <taxon>Vertebrata</taxon>
        <taxon>Euteleostomi</taxon>
        <taxon>Lepidosauria</taxon>
        <taxon>Squamata</taxon>
        <taxon>Bifurcata</taxon>
        <taxon>Unidentata</taxon>
        <taxon>Episquamata</taxon>
        <taxon>Laterata</taxon>
        <taxon>Lacertibaenia</taxon>
        <taxon>Lacertidae</taxon>
        <taxon>Podarcis</taxon>
    </lineage>
</organism>
<dbReference type="EMBL" id="OX395135">
    <property type="protein sequence ID" value="CAI5786196.1"/>
    <property type="molecule type" value="Genomic_DNA"/>
</dbReference>
<gene>
    <name evidence="1" type="ORF">PODLI_1B029235</name>
</gene>
<protein>
    <submittedName>
        <fullName evidence="1">Uncharacterized protein</fullName>
    </submittedName>
</protein>
<dbReference type="AlphaFoldDB" id="A0AA35KYW0"/>
<reference evidence="1" key="1">
    <citation type="submission" date="2022-12" db="EMBL/GenBank/DDBJ databases">
        <authorList>
            <person name="Alioto T."/>
            <person name="Alioto T."/>
            <person name="Gomez Garrido J."/>
        </authorList>
    </citation>
    <scope>NUCLEOTIDE SEQUENCE</scope>
</reference>
<keyword evidence="2" id="KW-1185">Reference proteome</keyword>
<evidence type="ECO:0000313" key="2">
    <source>
        <dbReference type="Proteomes" id="UP001178461"/>
    </source>
</evidence>
<accession>A0AA35KYW0</accession>
<name>A0AA35KYW0_9SAUR</name>
<proteinExistence type="predicted"/>
<sequence length="49" mass="5572">MNSVSRLAQVRVVVCPGSERRLLKFIGAQSSERASLRNTTRRKRFLAQP</sequence>